<sequence>MTLKNRIQSVDFLRGLTIVVMILVNTPGDWGFVYKPLLHAKWNGLTIADFVFPFFLYIVGISISFVYKAKTPDKTIYKKIAIRSLKLIGLGLFLNAFLPYIPFVESWEKMRIPGVLQRIGIVFFVTSVLYLNMSKKGLMILTAGILVGYWIWLGYIPFPGGDTPTLERAANNWANYLDLQLLGTHMWKPDYDPEGIISTIPSIASALTGVFIGEVLTSSMLRKHLRLLGLGSLLLGIGYIWSLVFPLNKALWSSSFVLVTSGYATLILALIYYLTDYKEISLGNMFTYVGSNAIVLYFSSMFISKTFYLISVGEKYTIHSWLYETVFVYEGMSKEFSSLLYALVVIVFYVVVAYVLYRKRIFIKV</sequence>
<feature type="transmembrane region" description="Helical" evidence="1">
    <location>
        <begin position="225"/>
        <end position="244"/>
    </location>
</feature>
<evidence type="ECO:0000313" key="4">
    <source>
        <dbReference type="Proteomes" id="UP001597459"/>
    </source>
</evidence>
<dbReference type="Proteomes" id="UP001597459">
    <property type="component" value="Unassembled WGS sequence"/>
</dbReference>
<comment type="caution">
    <text evidence="3">The sequence shown here is derived from an EMBL/GenBank/DDBJ whole genome shotgun (WGS) entry which is preliminary data.</text>
</comment>
<feature type="domain" description="Heparan-alpha-glucosaminide N-acetyltransferase catalytic" evidence="2">
    <location>
        <begin position="6"/>
        <end position="224"/>
    </location>
</feature>
<dbReference type="Pfam" id="PF07786">
    <property type="entry name" value="HGSNAT_cat"/>
    <property type="match status" value="1"/>
</dbReference>
<keyword evidence="3" id="KW-0012">Acyltransferase</keyword>
<feature type="transmembrane region" description="Helical" evidence="1">
    <location>
        <begin position="286"/>
        <end position="310"/>
    </location>
</feature>
<keyword evidence="1" id="KW-1133">Transmembrane helix</keyword>
<evidence type="ECO:0000259" key="2">
    <source>
        <dbReference type="Pfam" id="PF07786"/>
    </source>
</evidence>
<dbReference type="PANTHER" id="PTHR31061:SF24">
    <property type="entry name" value="LD22376P"/>
    <property type="match status" value="1"/>
</dbReference>
<dbReference type="RefSeq" id="WP_378258168.1">
    <property type="nucleotide sequence ID" value="NZ_JBHSJV010000001.1"/>
</dbReference>
<reference evidence="4" key="1">
    <citation type="journal article" date="2019" name="Int. J. Syst. Evol. Microbiol.">
        <title>The Global Catalogue of Microorganisms (GCM) 10K type strain sequencing project: providing services to taxonomists for standard genome sequencing and annotation.</title>
        <authorList>
            <consortium name="The Broad Institute Genomics Platform"/>
            <consortium name="The Broad Institute Genome Sequencing Center for Infectious Disease"/>
            <person name="Wu L."/>
            <person name="Ma J."/>
        </authorList>
    </citation>
    <scope>NUCLEOTIDE SEQUENCE [LARGE SCALE GENOMIC DNA]</scope>
    <source>
        <strain evidence="4">KCTC 42423</strain>
    </source>
</reference>
<protein>
    <submittedName>
        <fullName evidence="3">Acyltransferase family protein</fullName>
    </submittedName>
</protein>
<feature type="transmembrane region" description="Helical" evidence="1">
    <location>
        <begin position="250"/>
        <end position="274"/>
    </location>
</feature>
<feature type="transmembrane region" description="Helical" evidence="1">
    <location>
        <begin position="339"/>
        <end position="357"/>
    </location>
</feature>
<keyword evidence="1" id="KW-0812">Transmembrane</keyword>
<gene>
    <name evidence="3" type="ORF">ACFSTE_01810</name>
</gene>
<evidence type="ECO:0000313" key="3">
    <source>
        <dbReference type="EMBL" id="MFD2589549.1"/>
    </source>
</evidence>
<name>A0ABW5N3U7_9FLAO</name>
<dbReference type="InterPro" id="IPR012429">
    <property type="entry name" value="HGSNAT_cat"/>
</dbReference>
<feature type="transmembrane region" description="Helical" evidence="1">
    <location>
        <begin position="12"/>
        <end position="33"/>
    </location>
</feature>
<feature type="transmembrane region" description="Helical" evidence="1">
    <location>
        <begin position="45"/>
        <end position="67"/>
    </location>
</feature>
<feature type="transmembrane region" description="Helical" evidence="1">
    <location>
        <begin position="195"/>
        <end position="213"/>
    </location>
</feature>
<keyword evidence="1" id="KW-0472">Membrane</keyword>
<keyword evidence="3" id="KW-0808">Transferase</keyword>
<accession>A0ABW5N3U7</accession>
<proteinExistence type="predicted"/>
<dbReference type="EMBL" id="JBHULX010000001">
    <property type="protein sequence ID" value="MFD2589549.1"/>
    <property type="molecule type" value="Genomic_DNA"/>
</dbReference>
<feature type="transmembrane region" description="Helical" evidence="1">
    <location>
        <begin position="138"/>
        <end position="158"/>
    </location>
</feature>
<dbReference type="GO" id="GO:0016746">
    <property type="term" value="F:acyltransferase activity"/>
    <property type="evidence" value="ECO:0007669"/>
    <property type="project" value="UniProtKB-KW"/>
</dbReference>
<feature type="transmembrane region" description="Helical" evidence="1">
    <location>
        <begin position="87"/>
        <end position="103"/>
    </location>
</feature>
<evidence type="ECO:0000256" key="1">
    <source>
        <dbReference type="SAM" id="Phobius"/>
    </source>
</evidence>
<organism evidence="3 4">
    <name type="scientific">Aquimarina hainanensis</name>
    <dbReference type="NCBI Taxonomy" id="1578017"/>
    <lineage>
        <taxon>Bacteria</taxon>
        <taxon>Pseudomonadati</taxon>
        <taxon>Bacteroidota</taxon>
        <taxon>Flavobacteriia</taxon>
        <taxon>Flavobacteriales</taxon>
        <taxon>Flavobacteriaceae</taxon>
        <taxon>Aquimarina</taxon>
    </lineage>
</organism>
<keyword evidence="4" id="KW-1185">Reference proteome</keyword>
<feature type="transmembrane region" description="Helical" evidence="1">
    <location>
        <begin position="115"/>
        <end position="131"/>
    </location>
</feature>
<dbReference type="PANTHER" id="PTHR31061">
    <property type="entry name" value="LD22376P"/>
    <property type="match status" value="1"/>
</dbReference>